<protein>
    <submittedName>
        <fullName evidence="1">Uncharacterized protein</fullName>
    </submittedName>
</protein>
<evidence type="ECO:0000313" key="1">
    <source>
        <dbReference type="EMBL" id="PCI91234.1"/>
    </source>
</evidence>
<organism evidence="1 2">
    <name type="scientific">Aerophobetes bacterium</name>
    <dbReference type="NCBI Taxonomy" id="2030807"/>
    <lineage>
        <taxon>Bacteria</taxon>
        <taxon>Candidatus Aerophobota</taxon>
    </lineage>
</organism>
<comment type="caution">
    <text evidence="1">The sequence shown here is derived from an EMBL/GenBank/DDBJ whole genome shotgun (WGS) entry which is preliminary data.</text>
</comment>
<accession>A0A2A4Y947</accession>
<sequence>MSRVDRIESYGNRINPNEAIYASFLEQIETHFEIAERNPNGPNSPKARNELLRIREDISCFMESGINGLGPLLSHRAFDLIK</sequence>
<evidence type="ECO:0000313" key="2">
    <source>
        <dbReference type="Proteomes" id="UP000217838"/>
    </source>
</evidence>
<name>A0A2A4Y947_UNCAE</name>
<dbReference type="Proteomes" id="UP000217838">
    <property type="component" value="Unassembled WGS sequence"/>
</dbReference>
<reference evidence="2" key="1">
    <citation type="submission" date="2017-08" db="EMBL/GenBank/DDBJ databases">
        <title>A dynamic microbial community with high functional redundancy inhabits the cold, oxic subseafloor aquifer.</title>
        <authorList>
            <person name="Tully B.J."/>
            <person name="Wheat C.G."/>
            <person name="Glazer B.T."/>
            <person name="Huber J.A."/>
        </authorList>
    </citation>
    <scope>NUCLEOTIDE SEQUENCE [LARGE SCALE GENOMIC DNA]</scope>
</reference>
<dbReference type="AlphaFoldDB" id="A0A2A4Y947"/>
<dbReference type="EMBL" id="NVUU01000139">
    <property type="protein sequence ID" value="PCI91234.1"/>
    <property type="molecule type" value="Genomic_DNA"/>
</dbReference>
<proteinExistence type="predicted"/>
<gene>
    <name evidence="1" type="ORF">COB11_08570</name>
</gene>